<gene>
    <name evidence="2" type="ORF">HYPBUDRAFT_152132</name>
</gene>
<dbReference type="EMBL" id="KV454539">
    <property type="protein sequence ID" value="ODV68824.1"/>
    <property type="molecule type" value="Genomic_DNA"/>
</dbReference>
<accession>A0A1E4RNG6</accession>
<feature type="compositionally biased region" description="Basic residues" evidence="1">
    <location>
        <begin position="521"/>
        <end position="535"/>
    </location>
</feature>
<feature type="compositionally biased region" description="Low complexity" evidence="1">
    <location>
        <begin position="212"/>
        <end position="224"/>
    </location>
</feature>
<evidence type="ECO:0000313" key="3">
    <source>
        <dbReference type="Proteomes" id="UP000095085"/>
    </source>
</evidence>
<feature type="region of interest" description="Disordered" evidence="1">
    <location>
        <begin position="411"/>
        <end position="437"/>
    </location>
</feature>
<dbReference type="STRING" id="984485.A0A1E4RNG6"/>
<organism evidence="2 3">
    <name type="scientific">Hyphopichia burtonii NRRL Y-1933</name>
    <dbReference type="NCBI Taxonomy" id="984485"/>
    <lineage>
        <taxon>Eukaryota</taxon>
        <taxon>Fungi</taxon>
        <taxon>Dikarya</taxon>
        <taxon>Ascomycota</taxon>
        <taxon>Saccharomycotina</taxon>
        <taxon>Pichiomycetes</taxon>
        <taxon>Debaryomycetaceae</taxon>
        <taxon>Hyphopichia</taxon>
    </lineage>
</organism>
<feature type="region of interest" description="Disordered" evidence="1">
    <location>
        <begin position="577"/>
        <end position="611"/>
    </location>
</feature>
<proteinExistence type="predicted"/>
<name>A0A1E4RNG6_9ASCO</name>
<dbReference type="RefSeq" id="XP_020077891.1">
    <property type="nucleotide sequence ID" value="XM_020220854.1"/>
</dbReference>
<sequence>MTSKNNSDPTISSRTNQRRFLISKRYQPNFSNSLYPLPSIEEFKLDHILANELKSESQELAGSLVRVSRKYQQDLRKEIRSKLTLEQKIQYKNISIAKHSNNLNKDLVSRYKKLNKVFTKLDLGSSGSEANDDSVPVTKSRNNEIDAEITQLLDLSIKSSQLIKSLASNLLKIDKRVHAHSHSDVVGHPFSAQNEKYPLLTKLVSSEERDPNSSSGEPVPSSPSNQKVSTPNREPRASYVNTFEIIEPSTPTRSPIKQTVEADITDPENFESFITDSISKYRVIQEAKYKNYNLDLDFGFNGNTHENLFKNPDLVIPEPSLSQALKENANSPLNLLYSSVLRTNHTQRNPSSPLSYPFSKSNPNNHFTQIKSIPTVELTPQVSHFKKLRINGSPITSATFAKGTPNGNIIYSPFGDGSKPSPEDSASSPLQLPVDGEQNLSPAKKALEESLALDHLRLNDGDCTFDSSALSSDSEGNDVSDDIILTSDSSDVYSTSEDENEEEQQTVAETNQYYSTLQKNLKLKKKRKQKKHKRTLKDSSPTPKYQPSHHTLKPKKSILKLPNNVSTLNDSIKAVKMKSPSPIRAVIDSQLSPPKEDIQKSSSSDPKEVSSNLVTQTVGNHGLGSNVLTDSSAQGTIISVNLPNEPEAKDDNDKWAIDSKLDKNQNNLEFKSINVLKEFLD</sequence>
<evidence type="ECO:0000256" key="1">
    <source>
        <dbReference type="SAM" id="MobiDB-lite"/>
    </source>
</evidence>
<protein>
    <submittedName>
        <fullName evidence="2">Uncharacterized protein</fullName>
    </submittedName>
</protein>
<feature type="region of interest" description="Disordered" evidence="1">
    <location>
        <begin position="205"/>
        <end position="237"/>
    </location>
</feature>
<dbReference type="GeneID" id="30995404"/>
<feature type="region of interest" description="Disordered" evidence="1">
    <location>
        <begin position="520"/>
        <end position="564"/>
    </location>
</feature>
<reference evidence="3" key="1">
    <citation type="submission" date="2016-05" db="EMBL/GenBank/DDBJ databases">
        <title>Comparative genomics of biotechnologically important yeasts.</title>
        <authorList>
            <consortium name="DOE Joint Genome Institute"/>
            <person name="Riley R."/>
            <person name="Haridas S."/>
            <person name="Wolfe K.H."/>
            <person name="Lopes M.R."/>
            <person name="Hittinger C.T."/>
            <person name="Goker M."/>
            <person name="Salamov A."/>
            <person name="Wisecaver J."/>
            <person name="Long T.M."/>
            <person name="Aerts A.L."/>
            <person name="Barry K."/>
            <person name="Choi C."/>
            <person name="Clum A."/>
            <person name="Coughlan A.Y."/>
            <person name="Deshpande S."/>
            <person name="Douglass A.P."/>
            <person name="Hanson S.J."/>
            <person name="Klenk H.-P."/>
            <person name="Labutti K."/>
            <person name="Lapidus A."/>
            <person name="Lindquist E."/>
            <person name="Lipzen A."/>
            <person name="Meier-Kolthoff J.P."/>
            <person name="Ohm R.A."/>
            <person name="Otillar R.P."/>
            <person name="Pangilinan J."/>
            <person name="Peng Y."/>
            <person name="Rokas A."/>
            <person name="Rosa C.A."/>
            <person name="Scheuner C."/>
            <person name="Sibirny A.A."/>
            <person name="Slot J.C."/>
            <person name="Stielow J.B."/>
            <person name="Sun H."/>
            <person name="Kurtzman C.P."/>
            <person name="Blackwell M."/>
            <person name="Grigoriev I.V."/>
            <person name="Jeffries T.W."/>
        </authorList>
    </citation>
    <scope>NUCLEOTIDE SEQUENCE [LARGE SCALE GENOMIC DNA]</scope>
    <source>
        <strain evidence="3">NRRL Y-1933</strain>
    </source>
</reference>
<dbReference type="OrthoDB" id="4094935at2759"/>
<keyword evidence="3" id="KW-1185">Reference proteome</keyword>
<dbReference type="Proteomes" id="UP000095085">
    <property type="component" value="Unassembled WGS sequence"/>
</dbReference>
<dbReference type="AlphaFoldDB" id="A0A1E4RNG6"/>
<evidence type="ECO:0000313" key="2">
    <source>
        <dbReference type="EMBL" id="ODV68824.1"/>
    </source>
</evidence>
<feature type="compositionally biased region" description="Polar residues" evidence="1">
    <location>
        <begin position="538"/>
        <end position="549"/>
    </location>
</feature>